<keyword evidence="4" id="KW-1185">Reference proteome</keyword>
<keyword evidence="2" id="KW-0732">Signal</keyword>
<comment type="caution">
    <text evidence="3">The sequence shown here is derived from an EMBL/GenBank/DDBJ whole genome shotgun (WGS) entry which is preliminary data.</text>
</comment>
<evidence type="ECO:0008006" key="5">
    <source>
        <dbReference type="Google" id="ProtNLM"/>
    </source>
</evidence>
<dbReference type="Proteomes" id="UP000607435">
    <property type="component" value="Unassembled WGS sequence"/>
</dbReference>
<dbReference type="RefSeq" id="WP_186846266.1">
    <property type="nucleotide sequence ID" value="NZ_JACOME010000003.1"/>
</dbReference>
<organism evidence="3 4">
    <name type="scientific">Winogradskyella echinorum</name>
    <dbReference type="NCBI Taxonomy" id="538189"/>
    <lineage>
        <taxon>Bacteria</taxon>
        <taxon>Pseudomonadati</taxon>
        <taxon>Bacteroidota</taxon>
        <taxon>Flavobacteriia</taxon>
        <taxon>Flavobacteriales</taxon>
        <taxon>Flavobacteriaceae</taxon>
        <taxon>Winogradskyella</taxon>
    </lineage>
</organism>
<feature type="region of interest" description="Disordered" evidence="1">
    <location>
        <begin position="62"/>
        <end position="82"/>
    </location>
</feature>
<evidence type="ECO:0000313" key="3">
    <source>
        <dbReference type="EMBL" id="MBC3847146.1"/>
    </source>
</evidence>
<dbReference type="Pfam" id="PF07813">
    <property type="entry name" value="LTXXQ"/>
    <property type="match status" value="1"/>
</dbReference>
<reference evidence="3 4" key="1">
    <citation type="submission" date="2020-08" db="EMBL/GenBank/DDBJ databases">
        <title>Winogradskyella ouciana sp. nov., isolated from the hadal seawater of the Mariana Trench.</title>
        <authorList>
            <person name="He X."/>
        </authorList>
    </citation>
    <scope>NUCLEOTIDE SEQUENCE [LARGE SCALE GENOMIC DNA]</scope>
    <source>
        <strain evidence="3 4">KCTC 22026</strain>
    </source>
</reference>
<evidence type="ECO:0000256" key="1">
    <source>
        <dbReference type="SAM" id="MobiDB-lite"/>
    </source>
</evidence>
<name>A0ABR6Y328_9FLAO</name>
<feature type="chain" id="PRO_5045753759" description="Sensor of ECF-type sigma factor" evidence="2">
    <location>
        <begin position="21"/>
        <end position="149"/>
    </location>
</feature>
<dbReference type="EMBL" id="JACOME010000003">
    <property type="protein sequence ID" value="MBC3847146.1"/>
    <property type="molecule type" value="Genomic_DNA"/>
</dbReference>
<evidence type="ECO:0000313" key="4">
    <source>
        <dbReference type="Proteomes" id="UP000607435"/>
    </source>
</evidence>
<proteinExistence type="predicted"/>
<protein>
    <recommendedName>
        <fullName evidence="5">Sensor of ECF-type sigma factor</fullName>
    </recommendedName>
</protein>
<evidence type="ECO:0000256" key="2">
    <source>
        <dbReference type="SAM" id="SignalP"/>
    </source>
</evidence>
<sequence>MSKKTYTLFFLLFISVSVFAQKIDSEKIKALKVAHITEQLDLTQKEAQKFWPIYNANEEAENKLRDKSRKKRNEKKSEDLTESEAKALLIHMIDVEKEKVALRSKMLNDLLEILPAKKIVALIQAESSFRRKMLQEFRKRQGDRGKNRK</sequence>
<feature type="signal peptide" evidence="2">
    <location>
        <begin position="1"/>
        <end position="20"/>
    </location>
</feature>
<accession>A0ABR6Y328</accession>
<gene>
    <name evidence="3" type="ORF">H6H04_12190</name>
</gene>
<dbReference type="InterPro" id="IPR012899">
    <property type="entry name" value="LTXXQ"/>
</dbReference>